<dbReference type="ExpressionAtlas" id="A0A3Q0KQ76">
    <property type="expression patterns" value="baseline and differential"/>
</dbReference>
<dbReference type="SMART" id="SM00698">
    <property type="entry name" value="MORN"/>
    <property type="match status" value="7"/>
</dbReference>
<name>A0A3Q0KQ76_SCHMA</name>
<proteinExistence type="predicted"/>
<dbReference type="Proteomes" id="UP000008854">
    <property type="component" value="Unassembled WGS sequence"/>
</dbReference>
<reference evidence="2" key="1">
    <citation type="journal article" date="2012" name="PLoS Negl. Trop. Dis.">
        <title>A systematically improved high quality genome and transcriptome of the human blood fluke Schistosoma mansoni.</title>
        <authorList>
            <person name="Protasio A.V."/>
            <person name="Tsai I.J."/>
            <person name="Babbage A."/>
            <person name="Nichol S."/>
            <person name="Hunt M."/>
            <person name="Aslett M.A."/>
            <person name="De Silva N."/>
            <person name="Velarde G.S."/>
            <person name="Anderson T.J."/>
            <person name="Clark R.C."/>
            <person name="Davidson C."/>
            <person name="Dillon G.P."/>
            <person name="Holroyd N.E."/>
            <person name="LoVerde P.T."/>
            <person name="Lloyd C."/>
            <person name="McQuillan J."/>
            <person name="Oliveira G."/>
            <person name="Otto T.D."/>
            <person name="Parker-Manuel S.J."/>
            <person name="Quail M.A."/>
            <person name="Wilson R.A."/>
            <person name="Zerlotini A."/>
            <person name="Dunne D.W."/>
            <person name="Berriman M."/>
        </authorList>
    </citation>
    <scope>NUCLEOTIDE SEQUENCE [LARGE SCALE GENOMIC DNA]</scope>
    <source>
        <strain evidence="2">Puerto Rican</strain>
    </source>
</reference>
<sequence length="531" mass="60979">MPTGSRVGQMCKIKLNGMGTYLYKNGYYKYEGEWINGKKCGEFLALPNIIGTGRFSMKDGSIYEGSFIDGEICGSGRRFYAISKNEYIGHFMFGERHGYGLMKYGNGSTYEGDWYHNLQQGHGKYVDVDKNKYVGEFFRNKKNGPGCLYSHKFSYIGYWKNNIYDGYGIMKMINGMIYEGEFKNGKPNGQGKLTRKANLLPSYEGLWKDGLPCQVANHMNLSVELEKEHLESNSSCLVEYRNSPIKERSYKFASSSKIEIGLNLSEMEFNIDICVYNNNRRILIEESHRQLALWIGKVRKDNMQMKFPVDLQIPVETPLLLSLKEKGIFTMETPFGSYIYPVGSVKLISSKTVTDEQNSLVHSTDDNVDHGITNLNLNEEDKRSVNDQWSNSSIENENQRLSNEVFIYKQSTNRGFISYSMIKSFINNENTNDTIHIEEDVKSTSAIDGVKYCIDLSQIEKLVLLFEEFTNTPCLNQLQAGEQFILVVEDITPRNEEENEEFHMDTIPDHILRTPERLSPLFIKLYYASDK</sequence>
<dbReference type="Pfam" id="PF02493">
    <property type="entry name" value="MORN"/>
    <property type="match status" value="9"/>
</dbReference>
<reference evidence="3" key="2">
    <citation type="submission" date="2018-12" db="UniProtKB">
        <authorList>
            <consortium name="WormBaseParasite"/>
        </authorList>
    </citation>
    <scope>IDENTIFICATION</scope>
    <source>
        <strain evidence="3">Puerto Rican</strain>
    </source>
</reference>
<protein>
    <submittedName>
        <fullName evidence="3">Phosphatidylinositol-4-phosphate 5-kinase related</fullName>
    </submittedName>
</protein>
<dbReference type="WBParaSite" id="Smp_153270.1">
    <property type="protein sequence ID" value="Smp_153270.1"/>
    <property type="gene ID" value="Smp_153270"/>
</dbReference>
<dbReference type="Gene3D" id="2.20.110.10">
    <property type="entry name" value="Histone H3 K4-specific methyltransferase SET7/9 N-terminal domain"/>
    <property type="match status" value="3"/>
</dbReference>
<dbReference type="GO" id="GO:0005829">
    <property type="term" value="C:cytosol"/>
    <property type="evidence" value="ECO:0007669"/>
    <property type="project" value="TreeGrafter"/>
</dbReference>
<keyword evidence="2" id="KW-1185">Reference proteome</keyword>
<dbReference type="STRING" id="6183.A0A3Q0KQ76"/>
<evidence type="ECO:0000256" key="1">
    <source>
        <dbReference type="ARBA" id="ARBA00022737"/>
    </source>
</evidence>
<keyword evidence="1" id="KW-0677">Repeat</keyword>
<evidence type="ECO:0000313" key="2">
    <source>
        <dbReference type="Proteomes" id="UP000008854"/>
    </source>
</evidence>
<dbReference type="PANTHER" id="PTHR43215">
    <property type="entry name" value="RADIAL SPOKE HEAD 1 HOMOLOG"/>
    <property type="match status" value="1"/>
</dbReference>
<accession>A0A3Q0KQ76</accession>
<dbReference type="AlphaFoldDB" id="A0A3Q0KQ76"/>
<evidence type="ECO:0000313" key="3">
    <source>
        <dbReference type="WBParaSite" id="Smp_153270.1"/>
    </source>
</evidence>
<organism evidence="2 3">
    <name type="scientific">Schistosoma mansoni</name>
    <name type="common">Blood fluke</name>
    <dbReference type="NCBI Taxonomy" id="6183"/>
    <lineage>
        <taxon>Eukaryota</taxon>
        <taxon>Metazoa</taxon>
        <taxon>Spiralia</taxon>
        <taxon>Lophotrochozoa</taxon>
        <taxon>Platyhelminthes</taxon>
        <taxon>Trematoda</taxon>
        <taxon>Digenea</taxon>
        <taxon>Strigeidida</taxon>
        <taxon>Schistosomatoidea</taxon>
        <taxon>Schistosomatidae</taxon>
        <taxon>Schistosoma</taxon>
    </lineage>
</organism>
<dbReference type="InterPro" id="IPR003409">
    <property type="entry name" value="MORN"/>
</dbReference>
<dbReference type="SUPFAM" id="SSF82185">
    <property type="entry name" value="Histone H3 K4-specific methyltransferase SET7/9 N-terminal domain"/>
    <property type="match status" value="2"/>
</dbReference>
<dbReference type="PANTHER" id="PTHR43215:SF14">
    <property type="entry name" value="RADIAL SPOKE HEAD 1 HOMOLOG"/>
    <property type="match status" value="1"/>
</dbReference>
<dbReference type="InParanoid" id="A0A3Q0KQ76"/>